<name>A0A919DPE1_9ACTN</name>
<dbReference type="AlphaFoldDB" id="A0A919DPE1"/>
<comment type="caution">
    <text evidence="1">The sequence shown here is derived from an EMBL/GenBank/DDBJ whole genome shotgun (WGS) entry which is preliminary data.</text>
</comment>
<dbReference type="EMBL" id="BNBC01000008">
    <property type="protein sequence ID" value="GHE68993.1"/>
    <property type="molecule type" value="Genomic_DNA"/>
</dbReference>
<evidence type="ECO:0000313" key="2">
    <source>
        <dbReference type="Proteomes" id="UP000641386"/>
    </source>
</evidence>
<evidence type="ECO:0000313" key="1">
    <source>
        <dbReference type="EMBL" id="GHE68993.1"/>
    </source>
</evidence>
<reference evidence="1" key="2">
    <citation type="submission" date="2020-09" db="EMBL/GenBank/DDBJ databases">
        <authorList>
            <person name="Sun Q."/>
            <person name="Ohkuma M."/>
        </authorList>
    </citation>
    <scope>NUCLEOTIDE SEQUENCE</scope>
    <source>
        <strain evidence="1">JCM 3302</strain>
    </source>
</reference>
<dbReference type="Proteomes" id="UP000641386">
    <property type="component" value="Unassembled WGS sequence"/>
</dbReference>
<sequence length="125" mass="13781">MVSVFPARAAPVPRSMQQWRPDRLFPPRPLDLPGVGVCAPTQVELTMSVAKQARDGCGMLVRVSGAPNDGWSFATAREPARFGVTAESWTRLRARRVTSCSLPFYSSDARLSQLASQVLHLRKRS</sequence>
<reference evidence="1" key="1">
    <citation type="journal article" date="2014" name="Int. J. Syst. Evol. Microbiol.">
        <title>Complete genome sequence of Corynebacterium casei LMG S-19264T (=DSM 44701T), isolated from a smear-ripened cheese.</title>
        <authorList>
            <consortium name="US DOE Joint Genome Institute (JGI-PGF)"/>
            <person name="Walter F."/>
            <person name="Albersmeier A."/>
            <person name="Kalinowski J."/>
            <person name="Ruckert C."/>
        </authorList>
    </citation>
    <scope>NUCLEOTIDE SEQUENCE</scope>
    <source>
        <strain evidence="1">JCM 3302</strain>
    </source>
</reference>
<gene>
    <name evidence="1" type="ORF">GCM10014715_23500</name>
</gene>
<organism evidence="1 2">
    <name type="scientific">Streptomyces spiralis</name>
    <dbReference type="NCBI Taxonomy" id="66376"/>
    <lineage>
        <taxon>Bacteria</taxon>
        <taxon>Bacillati</taxon>
        <taxon>Actinomycetota</taxon>
        <taxon>Actinomycetes</taxon>
        <taxon>Kitasatosporales</taxon>
        <taxon>Streptomycetaceae</taxon>
        <taxon>Streptomyces</taxon>
    </lineage>
</organism>
<keyword evidence="2" id="KW-1185">Reference proteome</keyword>
<proteinExistence type="predicted"/>
<protein>
    <submittedName>
        <fullName evidence="1">Uncharacterized protein</fullName>
    </submittedName>
</protein>
<accession>A0A919DPE1</accession>